<feature type="transmembrane region" description="Helical" evidence="1">
    <location>
        <begin position="25"/>
        <end position="47"/>
    </location>
</feature>
<dbReference type="OrthoDB" id="10600408at2759"/>
<dbReference type="RefSeq" id="XP_044657660.1">
    <property type="nucleotide sequence ID" value="XM_044801725.1"/>
</dbReference>
<feature type="transmembrane region" description="Helical" evidence="1">
    <location>
        <begin position="149"/>
        <end position="174"/>
    </location>
</feature>
<feature type="transmembrane region" description="Helical" evidence="1">
    <location>
        <begin position="116"/>
        <end position="137"/>
    </location>
</feature>
<evidence type="ECO:0000313" key="2">
    <source>
        <dbReference type="EMBL" id="GIZ43173.1"/>
    </source>
</evidence>
<organism evidence="2 3">
    <name type="scientific">Cercospora kikuchii</name>
    <dbReference type="NCBI Taxonomy" id="84275"/>
    <lineage>
        <taxon>Eukaryota</taxon>
        <taxon>Fungi</taxon>
        <taxon>Dikarya</taxon>
        <taxon>Ascomycota</taxon>
        <taxon>Pezizomycotina</taxon>
        <taxon>Dothideomycetes</taxon>
        <taxon>Dothideomycetidae</taxon>
        <taxon>Mycosphaerellales</taxon>
        <taxon>Mycosphaerellaceae</taxon>
        <taxon>Cercospora</taxon>
    </lineage>
</organism>
<dbReference type="EMBL" id="BOLY01000004">
    <property type="protein sequence ID" value="GIZ43173.1"/>
    <property type="molecule type" value="Genomic_DNA"/>
</dbReference>
<proteinExistence type="predicted"/>
<protein>
    <submittedName>
        <fullName evidence="2">Uncharacterized protein</fullName>
    </submittedName>
</protein>
<keyword evidence="3" id="KW-1185">Reference proteome</keyword>
<sequence length="182" mass="19766">MVLGFDFSNRPAPIGLSKFDVVASIGLPAVAFGCRVGLSAALVRSLFHVVRQSPVRPGFLRTTAQASAISAGTMVVKPLYDHITGTRDVYDGFFLSHPEFRPRAQENEPTREERKWMAWSMITTACHMGGMGSGAIYVAELSGGVRGQWFRMLGGACVGNVMTTCLLALAARVFTNVHWDDL</sequence>
<name>A0A9P3FDD6_9PEZI</name>
<gene>
    <name evidence="2" type="ORF">CKM354_000641100</name>
</gene>
<dbReference type="GeneID" id="68291986"/>
<keyword evidence="1" id="KW-0812">Transmembrane</keyword>
<dbReference type="AlphaFoldDB" id="A0A9P3FDD6"/>
<evidence type="ECO:0000256" key="1">
    <source>
        <dbReference type="SAM" id="Phobius"/>
    </source>
</evidence>
<dbReference type="Proteomes" id="UP000825890">
    <property type="component" value="Unassembled WGS sequence"/>
</dbReference>
<comment type="caution">
    <text evidence="2">The sequence shown here is derived from an EMBL/GenBank/DDBJ whole genome shotgun (WGS) entry which is preliminary data.</text>
</comment>
<evidence type="ECO:0000313" key="3">
    <source>
        <dbReference type="Proteomes" id="UP000825890"/>
    </source>
</evidence>
<keyword evidence="1" id="KW-1133">Transmembrane helix</keyword>
<reference evidence="2 3" key="1">
    <citation type="submission" date="2021-01" db="EMBL/GenBank/DDBJ databases">
        <title>Cercospora kikuchii MAFF 305040 whole genome shotgun sequence.</title>
        <authorList>
            <person name="Kashiwa T."/>
            <person name="Suzuki T."/>
        </authorList>
    </citation>
    <scope>NUCLEOTIDE SEQUENCE [LARGE SCALE GENOMIC DNA]</scope>
    <source>
        <strain evidence="2 3">MAFF 305040</strain>
    </source>
</reference>
<keyword evidence="1" id="KW-0472">Membrane</keyword>
<accession>A0A9P3FDD6</accession>